<dbReference type="EMBL" id="BPLR01018975">
    <property type="protein sequence ID" value="GIZ03591.1"/>
    <property type="molecule type" value="Genomic_DNA"/>
</dbReference>
<proteinExistence type="predicted"/>
<name>A0AAV4YC90_CAEEX</name>
<sequence length="86" mass="9323">MFSKEVGRCTQTYTADSIDSFVILNLNPSNSPTVGSGEAGLGVEECPDDYLRLEGDRYCGARLNPSTTESNLQLVNLLLILQQVPS</sequence>
<dbReference type="AlphaFoldDB" id="A0AAV4YC90"/>
<dbReference type="Proteomes" id="UP001054945">
    <property type="component" value="Unassembled WGS sequence"/>
</dbReference>
<evidence type="ECO:0000313" key="1">
    <source>
        <dbReference type="EMBL" id="GIZ03591.1"/>
    </source>
</evidence>
<protein>
    <submittedName>
        <fullName evidence="1">Uncharacterized protein</fullName>
    </submittedName>
</protein>
<gene>
    <name evidence="1" type="ORF">CEXT_282341</name>
</gene>
<comment type="caution">
    <text evidence="1">The sequence shown here is derived from an EMBL/GenBank/DDBJ whole genome shotgun (WGS) entry which is preliminary data.</text>
</comment>
<organism evidence="1 2">
    <name type="scientific">Caerostris extrusa</name>
    <name type="common">Bark spider</name>
    <name type="synonym">Caerostris bankana</name>
    <dbReference type="NCBI Taxonomy" id="172846"/>
    <lineage>
        <taxon>Eukaryota</taxon>
        <taxon>Metazoa</taxon>
        <taxon>Ecdysozoa</taxon>
        <taxon>Arthropoda</taxon>
        <taxon>Chelicerata</taxon>
        <taxon>Arachnida</taxon>
        <taxon>Araneae</taxon>
        <taxon>Araneomorphae</taxon>
        <taxon>Entelegynae</taxon>
        <taxon>Araneoidea</taxon>
        <taxon>Araneidae</taxon>
        <taxon>Caerostris</taxon>
    </lineage>
</organism>
<evidence type="ECO:0000313" key="2">
    <source>
        <dbReference type="Proteomes" id="UP001054945"/>
    </source>
</evidence>
<accession>A0AAV4YC90</accession>
<keyword evidence="2" id="KW-1185">Reference proteome</keyword>
<reference evidence="1 2" key="1">
    <citation type="submission" date="2021-06" db="EMBL/GenBank/DDBJ databases">
        <title>Caerostris extrusa draft genome.</title>
        <authorList>
            <person name="Kono N."/>
            <person name="Arakawa K."/>
        </authorList>
    </citation>
    <scope>NUCLEOTIDE SEQUENCE [LARGE SCALE GENOMIC DNA]</scope>
</reference>